<feature type="compositionally biased region" description="Low complexity" evidence="1">
    <location>
        <begin position="247"/>
        <end position="260"/>
    </location>
</feature>
<feature type="region of interest" description="Disordered" evidence="1">
    <location>
        <begin position="1"/>
        <end position="31"/>
    </location>
</feature>
<feature type="compositionally biased region" description="Basic and acidic residues" evidence="1">
    <location>
        <begin position="182"/>
        <end position="201"/>
    </location>
</feature>
<comment type="caution">
    <text evidence="2">The sequence shown here is derived from an EMBL/GenBank/DDBJ whole genome shotgun (WGS) entry which is preliminary data.</text>
</comment>
<dbReference type="Proteomes" id="UP000815325">
    <property type="component" value="Unassembled WGS sequence"/>
</dbReference>
<dbReference type="EMBL" id="MU069794">
    <property type="protein sequence ID" value="KAF5833728.1"/>
    <property type="molecule type" value="Genomic_DNA"/>
</dbReference>
<feature type="compositionally biased region" description="Basic and acidic residues" evidence="1">
    <location>
        <begin position="262"/>
        <end position="273"/>
    </location>
</feature>
<proteinExistence type="predicted"/>
<gene>
    <name evidence="2" type="ORF">DUNSADRAFT_9835</name>
</gene>
<name>A0ABQ7GGJ8_DUNSA</name>
<feature type="compositionally biased region" description="Low complexity" evidence="1">
    <location>
        <begin position="14"/>
        <end position="26"/>
    </location>
</feature>
<evidence type="ECO:0000256" key="1">
    <source>
        <dbReference type="SAM" id="MobiDB-lite"/>
    </source>
</evidence>
<feature type="compositionally biased region" description="Basic and acidic residues" evidence="1">
    <location>
        <begin position="144"/>
        <end position="157"/>
    </location>
</feature>
<keyword evidence="3" id="KW-1185">Reference proteome</keyword>
<sequence length="282" mass="32655">MSAHQPHAARPVTASSGSSKQQGAASLFDEEVERKHNEFALAKHRRRSWRQEQLATFEREREEMKRKQDNLRQHCHQLSNGQLQQNLRQAAAAEAELAAVQQQLAEANERAQEKAEEAGHWEDSFRMIKQKHDEAQWEKTSLRQELAREREQMKRQLDAALQQAQQHEQKVLKQEEDATTARLREEAARKHAERAEARLDEVLTQQEGKMTRNRLAAGQRRPNSEDQAQQPGGGARAHGKTSPIPRQGQIFEQQQQQLQQEPSRKLHHQEDPLHNQQQLRGH</sequence>
<evidence type="ECO:0000313" key="3">
    <source>
        <dbReference type="Proteomes" id="UP000815325"/>
    </source>
</evidence>
<evidence type="ECO:0000313" key="2">
    <source>
        <dbReference type="EMBL" id="KAF5833728.1"/>
    </source>
</evidence>
<feature type="compositionally biased region" description="Basic and acidic residues" evidence="1">
    <location>
        <begin position="167"/>
        <end position="176"/>
    </location>
</feature>
<reference evidence="2" key="1">
    <citation type="submission" date="2017-08" db="EMBL/GenBank/DDBJ databases">
        <authorList>
            <person name="Polle J.E."/>
            <person name="Barry K."/>
            <person name="Cushman J."/>
            <person name="Schmutz J."/>
            <person name="Tran D."/>
            <person name="Hathwaick L.T."/>
            <person name="Yim W.C."/>
            <person name="Jenkins J."/>
            <person name="Mckie-Krisberg Z.M."/>
            <person name="Prochnik S."/>
            <person name="Lindquist E."/>
            <person name="Dockter R.B."/>
            <person name="Adam C."/>
            <person name="Molina H."/>
            <person name="Bunkerborg J."/>
            <person name="Jin E."/>
            <person name="Buchheim M."/>
            <person name="Magnuson J."/>
        </authorList>
    </citation>
    <scope>NUCLEOTIDE SEQUENCE</scope>
    <source>
        <strain evidence="2">CCAP 19/18</strain>
    </source>
</reference>
<feature type="region of interest" description="Disordered" evidence="1">
    <location>
        <begin position="144"/>
        <end position="282"/>
    </location>
</feature>
<organism evidence="2 3">
    <name type="scientific">Dunaliella salina</name>
    <name type="common">Green alga</name>
    <name type="synonym">Protococcus salinus</name>
    <dbReference type="NCBI Taxonomy" id="3046"/>
    <lineage>
        <taxon>Eukaryota</taxon>
        <taxon>Viridiplantae</taxon>
        <taxon>Chlorophyta</taxon>
        <taxon>core chlorophytes</taxon>
        <taxon>Chlorophyceae</taxon>
        <taxon>CS clade</taxon>
        <taxon>Chlamydomonadales</taxon>
        <taxon>Dunaliellaceae</taxon>
        <taxon>Dunaliella</taxon>
    </lineage>
</organism>
<protein>
    <submittedName>
        <fullName evidence="2">Uncharacterized protein</fullName>
    </submittedName>
</protein>
<accession>A0ABQ7GGJ8</accession>